<dbReference type="Pfam" id="PF08282">
    <property type="entry name" value="Hydrolase_3"/>
    <property type="match status" value="1"/>
</dbReference>
<dbReference type="GO" id="GO:0016791">
    <property type="term" value="F:phosphatase activity"/>
    <property type="evidence" value="ECO:0007669"/>
    <property type="project" value="TreeGrafter"/>
</dbReference>
<sequence>MAENGCMIAVMNHVEGRNVVIQQLCNWPSFITLKEISSVLQGFANESWQNDYRKCDFAFIPIDKDKALDGLKALEKHLAQKGYDKYISAGFSGYAIHVHPIHCSKLAGLKKILELMNSSLDEVLAIGDSVMDIDIVKHAKIGVAVSNADDELKNVAKYVTKHPSGFGFIEAIDHIVLMHYKDAKQSQ</sequence>
<comment type="caution">
    <text evidence="1">The sequence shown here is derived from an EMBL/GenBank/DDBJ whole genome shotgun (WGS) entry which is preliminary data.</text>
</comment>
<reference evidence="1" key="1">
    <citation type="journal article" date="2020" name="mSystems">
        <title>Genome- and Community-Level Interaction Insights into Carbon Utilization and Element Cycling Functions of Hydrothermarchaeota in Hydrothermal Sediment.</title>
        <authorList>
            <person name="Zhou Z."/>
            <person name="Liu Y."/>
            <person name="Xu W."/>
            <person name="Pan J."/>
            <person name="Luo Z.H."/>
            <person name="Li M."/>
        </authorList>
    </citation>
    <scope>NUCLEOTIDE SEQUENCE [LARGE SCALE GENOMIC DNA]</scope>
    <source>
        <strain evidence="1">SpSt-123</strain>
    </source>
</reference>
<protein>
    <recommendedName>
        <fullName evidence="2">HAD family hydrolase</fullName>
    </recommendedName>
</protein>
<dbReference type="InterPro" id="IPR023214">
    <property type="entry name" value="HAD_sf"/>
</dbReference>
<gene>
    <name evidence="1" type="ORF">ENO04_02470</name>
</gene>
<dbReference type="GO" id="GO:0005829">
    <property type="term" value="C:cytosol"/>
    <property type="evidence" value="ECO:0007669"/>
    <property type="project" value="TreeGrafter"/>
</dbReference>
<dbReference type="AlphaFoldDB" id="A0A7C1E3T3"/>
<organism evidence="1">
    <name type="scientific">Fervidicoccus fontis</name>
    <dbReference type="NCBI Taxonomy" id="683846"/>
    <lineage>
        <taxon>Archaea</taxon>
        <taxon>Thermoproteota</taxon>
        <taxon>Thermoprotei</taxon>
        <taxon>Fervidicoccales</taxon>
        <taxon>Fervidicoccaceae</taxon>
        <taxon>Fervidicoccus</taxon>
    </lineage>
</organism>
<accession>A0A7C1E3T3</accession>
<dbReference type="PANTHER" id="PTHR10000">
    <property type="entry name" value="PHOSPHOSERINE PHOSPHATASE"/>
    <property type="match status" value="1"/>
</dbReference>
<dbReference type="EMBL" id="DSDY01000084">
    <property type="protein sequence ID" value="HDS10475.1"/>
    <property type="molecule type" value="Genomic_DNA"/>
</dbReference>
<evidence type="ECO:0008006" key="2">
    <source>
        <dbReference type="Google" id="ProtNLM"/>
    </source>
</evidence>
<name>A0A7C1E3T3_9CREN</name>
<dbReference type="GO" id="GO:0000287">
    <property type="term" value="F:magnesium ion binding"/>
    <property type="evidence" value="ECO:0007669"/>
    <property type="project" value="TreeGrafter"/>
</dbReference>
<dbReference type="InterPro" id="IPR036412">
    <property type="entry name" value="HAD-like_sf"/>
</dbReference>
<dbReference type="PANTHER" id="PTHR10000:SF8">
    <property type="entry name" value="HAD SUPERFAMILY HYDROLASE-LIKE, TYPE 3"/>
    <property type="match status" value="1"/>
</dbReference>
<evidence type="ECO:0000313" key="1">
    <source>
        <dbReference type="EMBL" id="HDS10475.1"/>
    </source>
</evidence>
<dbReference type="Gene3D" id="3.40.50.1000">
    <property type="entry name" value="HAD superfamily/HAD-like"/>
    <property type="match status" value="1"/>
</dbReference>
<dbReference type="SUPFAM" id="SSF56784">
    <property type="entry name" value="HAD-like"/>
    <property type="match status" value="1"/>
</dbReference>
<dbReference type="Gene3D" id="3.90.1070.10">
    <property type="match status" value="1"/>
</dbReference>
<proteinExistence type="predicted"/>